<dbReference type="Pfam" id="PF00291">
    <property type="entry name" value="PALP"/>
    <property type="match status" value="1"/>
</dbReference>
<evidence type="ECO:0000259" key="9">
    <source>
        <dbReference type="Pfam" id="PF00291"/>
    </source>
</evidence>
<sequence length="327" mass="34259">MMDFSAISEAYDRLQGRHVRTPLLEYGQINELLGGRVLFKAENLQRTGSFKFRGAYNKIAALDPQLRARGVVAFSSGNHAQGVAAAAGAFGIAATVIMPADAPQLKRENTRRLGAELVLYDRQSGDRKAMAEKISAETGAVLVPPYDDEMVIAGQGTIGLEVAQQLKEAGAHADLLLCPVGGGGLVAGISIALRELLDGVKIYAAEPAGFDDTCRSLEKGERVANAPGATTICDAIVTPEPGEVTFPINLANLSGGFAVDDLEVARAVRMLFEVTKLVVEPGGAVAFAALLAKKIPLEGRTAVVILSGGNVDLEAFQNNFGLDVTGA</sequence>
<dbReference type="RefSeq" id="WP_109705802.1">
    <property type="nucleotide sequence ID" value="NZ_QGDB01000002.1"/>
</dbReference>
<keyword evidence="11" id="KW-1185">Reference proteome</keyword>
<dbReference type="SUPFAM" id="SSF53686">
    <property type="entry name" value="Tryptophan synthase beta subunit-like PLP-dependent enzymes"/>
    <property type="match status" value="1"/>
</dbReference>
<keyword evidence="6" id="KW-0460">Magnesium</keyword>
<dbReference type="InterPro" id="IPR001926">
    <property type="entry name" value="TrpB-like_PALP"/>
</dbReference>
<protein>
    <submittedName>
        <fullName evidence="10">Pyridoxal-5'-phosphate-dependent protein</fullName>
    </submittedName>
</protein>
<evidence type="ECO:0000256" key="7">
    <source>
        <dbReference type="ARBA" id="ARBA00022898"/>
    </source>
</evidence>
<dbReference type="GO" id="GO:0030170">
    <property type="term" value="F:pyridoxal phosphate binding"/>
    <property type="evidence" value="ECO:0007669"/>
    <property type="project" value="InterPro"/>
</dbReference>
<comment type="cofactor">
    <cofactor evidence="3">
        <name>Mn(2+)</name>
        <dbReference type="ChEBI" id="CHEBI:29035"/>
    </cofactor>
</comment>
<dbReference type="EMBL" id="QGDB01000002">
    <property type="protein sequence ID" value="PWL18908.1"/>
    <property type="molecule type" value="Genomic_DNA"/>
</dbReference>
<dbReference type="Gene3D" id="3.40.50.1100">
    <property type="match status" value="2"/>
</dbReference>
<comment type="cofactor">
    <cofactor evidence="4">
        <name>Mg(2+)</name>
        <dbReference type="ChEBI" id="CHEBI:18420"/>
    </cofactor>
</comment>
<evidence type="ECO:0000256" key="2">
    <source>
        <dbReference type="ARBA" id="ARBA00001933"/>
    </source>
</evidence>
<dbReference type="GO" id="GO:0005524">
    <property type="term" value="F:ATP binding"/>
    <property type="evidence" value="ECO:0007669"/>
    <property type="project" value="TreeGrafter"/>
</dbReference>
<evidence type="ECO:0000256" key="4">
    <source>
        <dbReference type="ARBA" id="ARBA00001946"/>
    </source>
</evidence>
<keyword evidence="8" id="KW-0456">Lyase</keyword>
<dbReference type="GO" id="GO:0030378">
    <property type="term" value="F:serine racemase activity"/>
    <property type="evidence" value="ECO:0007669"/>
    <property type="project" value="TreeGrafter"/>
</dbReference>
<dbReference type="InterPro" id="IPR000634">
    <property type="entry name" value="Ser/Thr_deHydtase_PyrdxlP-BS"/>
</dbReference>
<dbReference type="GO" id="GO:0000287">
    <property type="term" value="F:magnesium ion binding"/>
    <property type="evidence" value="ECO:0007669"/>
    <property type="project" value="TreeGrafter"/>
</dbReference>
<feature type="domain" description="Tryptophan synthase beta chain-like PALP" evidence="9">
    <location>
        <begin position="19"/>
        <end position="308"/>
    </location>
</feature>
<accession>A0A316JC98</accession>
<comment type="similarity">
    <text evidence="5">Belongs to the serine/threonine dehydratase family.</text>
</comment>
<comment type="cofactor">
    <cofactor evidence="2">
        <name>pyridoxal 5'-phosphate</name>
        <dbReference type="ChEBI" id="CHEBI:597326"/>
    </cofactor>
</comment>
<name>A0A316JC98_9HYPH</name>
<organism evidence="10 11">
    <name type="scientific">Falsochrobactrum shanghaiense</name>
    <dbReference type="NCBI Taxonomy" id="2201899"/>
    <lineage>
        <taxon>Bacteria</taxon>
        <taxon>Pseudomonadati</taxon>
        <taxon>Pseudomonadota</taxon>
        <taxon>Alphaproteobacteria</taxon>
        <taxon>Hyphomicrobiales</taxon>
        <taxon>Brucellaceae</taxon>
        <taxon>Falsochrobactrum</taxon>
    </lineage>
</organism>
<evidence type="ECO:0000256" key="3">
    <source>
        <dbReference type="ARBA" id="ARBA00001936"/>
    </source>
</evidence>
<evidence type="ECO:0000256" key="6">
    <source>
        <dbReference type="ARBA" id="ARBA00022842"/>
    </source>
</evidence>
<proteinExistence type="inferred from homology"/>
<dbReference type="FunFam" id="3.40.50.1100:FF:000005">
    <property type="entry name" value="Threonine dehydratase catabolic"/>
    <property type="match status" value="1"/>
</dbReference>
<dbReference type="OrthoDB" id="9811476at2"/>
<evidence type="ECO:0000313" key="10">
    <source>
        <dbReference type="EMBL" id="PWL18908.1"/>
    </source>
</evidence>
<evidence type="ECO:0000256" key="1">
    <source>
        <dbReference type="ARBA" id="ARBA00001913"/>
    </source>
</evidence>
<keyword evidence="7" id="KW-0663">Pyridoxal phosphate</keyword>
<dbReference type="CDD" id="cd01562">
    <property type="entry name" value="Thr-dehyd"/>
    <property type="match status" value="1"/>
</dbReference>
<evidence type="ECO:0000313" key="11">
    <source>
        <dbReference type="Proteomes" id="UP000245865"/>
    </source>
</evidence>
<evidence type="ECO:0000256" key="5">
    <source>
        <dbReference type="ARBA" id="ARBA00010869"/>
    </source>
</evidence>
<dbReference type="AlphaFoldDB" id="A0A316JC98"/>
<comment type="cofactor">
    <cofactor evidence="1">
        <name>Ca(2+)</name>
        <dbReference type="ChEBI" id="CHEBI:29108"/>
    </cofactor>
</comment>
<dbReference type="PANTHER" id="PTHR43050:SF1">
    <property type="entry name" value="SERINE RACEMASE"/>
    <property type="match status" value="1"/>
</dbReference>
<dbReference type="Proteomes" id="UP000245865">
    <property type="component" value="Unassembled WGS sequence"/>
</dbReference>
<comment type="caution">
    <text evidence="10">The sequence shown here is derived from an EMBL/GenBank/DDBJ whole genome shotgun (WGS) entry which is preliminary data.</text>
</comment>
<dbReference type="InterPro" id="IPR036052">
    <property type="entry name" value="TrpB-like_PALP_sf"/>
</dbReference>
<reference evidence="10 11" key="1">
    <citation type="submission" date="2018-05" db="EMBL/GenBank/DDBJ databases">
        <title>Comparative genomic sequence analysis between strain HN4 and CCM 8460T (Falsochrobactrum ovis) will provide more evidence to prove that HN4 is a new species of Falsochrobactrum.</title>
        <authorList>
            <person name="Lyu W."/>
            <person name="Sun L."/>
            <person name="Yao L."/>
        </authorList>
    </citation>
    <scope>NUCLEOTIDE SEQUENCE [LARGE SCALE GENOMIC DNA]</scope>
    <source>
        <strain evidence="10 11">HN4</strain>
    </source>
</reference>
<dbReference type="GO" id="GO:0018114">
    <property type="term" value="F:threonine racemase activity"/>
    <property type="evidence" value="ECO:0007669"/>
    <property type="project" value="TreeGrafter"/>
</dbReference>
<gene>
    <name evidence="10" type="ORF">DKP76_07610</name>
</gene>
<dbReference type="GO" id="GO:0003941">
    <property type="term" value="F:L-serine ammonia-lyase activity"/>
    <property type="evidence" value="ECO:0007669"/>
    <property type="project" value="TreeGrafter"/>
</dbReference>
<dbReference type="PROSITE" id="PS00165">
    <property type="entry name" value="DEHYDRATASE_SER_THR"/>
    <property type="match status" value="1"/>
</dbReference>
<evidence type="ECO:0000256" key="8">
    <source>
        <dbReference type="ARBA" id="ARBA00023239"/>
    </source>
</evidence>
<dbReference type="PANTHER" id="PTHR43050">
    <property type="entry name" value="SERINE / THREONINE RACEMASE FAMILY MEMBER"/>
    <property type="match status" value="1"/>
</dbReference>
<dbReference type="GO" id="GO:0070179">
    <property type="term" value="P:D-serine biosynthetic process"/>
    <property type="evidence" value="ECO:0007669"/>
    <property type="project" value="TreeGrafter"/>
</dbReference>